<keyword evidence="2" id="KW-1185">Reference proteome</keyword>
<evidence type="ECO:0000313" key="1">
    <source>
        <dbReference type="EMBL" id="AKF07511.1"/>
    </source>
</evidence>
<dbReference type="KEGG" id="samy:DB32_004660"/>
<dbReference type="AlphaFoldDB" id="A0A0F6W4X1"/>
<organism evidence="1 2">
    <name type="scientific">Sandaracinus amylolyticus</name>
    <dbReference type="NCBI Taxonomy" id="927083"/>
    <lineage>
        <taxon>Bacteria</taxon>
        <taxon>Pseudomonadati</taxon>
        <taxon>Myxococcota</taxon>
        <taxon>Polyangia</taxon>
        <taxon>Polyangiales</taxon>
        <taxon>Sandaracinaceae</taxon>
        <taxon>Sandaracinus</taxon>
    </lineage>
</organism>
<gene>
    <name evidence="1" type="ORF">DB32_004660</name>
</gene>
<dbReference type="OrthoDB" id="7069323at2"/>
<protein>
    <submittedName>
        <fullName evidence="1">Uncharacterized protein</fullName>
    </submittedName>
</protein>
<dbReference type="Proteomes" id="UP000034883">
    <property type="component" value="Chromosome"/>
</dbReference>
<accession>A0A0F6W4X1</accession>
<dbReference type="RefSeq" id="WP_157069301.1">
    <property type="nucleotide sequence ID" value="NZ_CP011125.1"/>
</dbReference>
<sequence length="127" mass="14141">MRCPLQWDALERTDDPDVRHCTACSERVYFCRDDAETVERALAGQCIAREEPDASEKPAIVLGRPARPLVMTARQSAAQSWSGRERGIREAIAGDVRATRRCPECGYPVAGWREHCYVCGHALGRAP</sequence>
<proteinExistence type="predicted"/>
<dbReference type="STRING" id="927083.DB32_004660"/>
<dbReference type="EMBL" id="CP011125">
    <property type="protein sequence ID" value="AKF07511.1"/>
    <property type="molecule type" value="Genomic_DNA"/>
</dbReference>
<name>A0A0F6W4X1_9BACT</name>
<reference evidence="1 2" key="1">
    <citation type="submission" date="2015-03" db="EMBL/GenBank/DDBJ databases">
        <title>Genome assembly of Sandaracinus amylolyticus DSM 53668.</title>
        <authorList>
            <person name="Sharma G."/>
            <person name="Subramanian S."/>
        </authorList>
    </citation>
    <scope>NUCLEOTIDE SEQUENCE [LARGE SCALE GENOMIC DNA]</scope>
    <source>
        <strain evidence="1 2">DSM 53668</strain>
    </source>
</reference>
<evidence type="ECO:0000313" key="2">
    <source>
        <dbReference type="Proteomes" id="UP000034883"/>
    </source>
</evidence>